<dbReference type="Gene3D" id="1.10.357.10">
    <property type="entry name" value="Tetracycline Repressor, domain 2"/>
    <property type="match status" value="1"/>
</dbReference>
<keyword evidence="3 5" id="KW-0238">DNA-binding</keyword>
<gene>
    <name evidence="8" type="ORF">UA74_21185</name>
</gene>
<evidence type="ECO:0000256" key="2">
    <source>
        <dbReference type="ARBA" id="ARBA00023015"/>
    </source>
</evidence>
<dbReference type="GO" id="GO:0003700">
    <property type="term" value="F:DNA-binding transcription factor activity"/>
    <property type="evidence" value="ECO:0007669"/>
    <property type="project" value="TreeGrafter"/>
</dbReference>
<feature type="region of interest" description="Disordered" evidence="6">
    <location>
        <begin position="222"/>
        <end position="281"/>
    </location>
</feature>
<dbReference type="Proteomes" id="UP000185511">
    <property type="component" value="Chromosome"/>
</dbReference>
<keyword evidence="4" id="KW-0804">Transcription</keyword>
<organism evidence="8 9">
    <name type="scientific">Actinoalloteichus fjordicus</name>
    <dbReference type="NCBI Taxonomy" id="1612552"/>
    <lineage>
        <taxon>Bacteria</taxon>
        <taxon>Bacillati</taxon>
        <taxon>Actinomycetota</taxon>
        <taxon>Actinomycetes</taxon>
        <taxon>Pseudonocardiales</taxon>
        <taxon>Pseudonocardiaceae</taxon>
        <taxon>Actinoalloteichus</taxon>
    </lineage>
</organism>
<dbReference type="RefSeq" id="WP_075765300.1">
    <property type="nucleotide sequence ID" value="NZ_CP016076.1"/>
</dbReference>
<dbReference type="Pfam" id="PF00440">
    <property type="entry name" value="TetR_N"/>
    <property type="match status" value="1"/>
</dbReference>
<evidence type="ECO:0000256" key="3">
    <source>
        <dbReference type="ARBA" id="ARBA00023125"/>
    </source>
</evidence>
<evidence type="ECO:0000256" key="5">
    <source>
        <dbReference type="PROSITE-ProRule" id="PRU00335"/>
    </source>
</evidence>
<dbReference type="InterPro" id="IPR009057">
    <property type="entry name" value="Homeodomain-like_sf"/>
</dbReference>
<protein>
    <submittedName>
        <fullName evidence="8">Transcriptional regulator, TetR family</fullName>
    </submittedName>
</protein>
<dbReference type="AlphaFoldDB" id="A0AAC9LGD9"/>
<evidence type="ECO:0000256" key="6">
    <source>
        <dbReference type="SAM" id="MobiDB-lite"/>
    </source>
</evidence>
<dbReference type="PROSITE" id="PS50977">
    <property type="entry name" value="HTH_TETR_2"/>
    <property type="match status" value="1"/>
</dbReference>
<feature type="region of interest" description="Disordered" evidence="6">
    <location>
        <begin position="1"/>
        <end position="25"/>
    </location>
</feature>
<evidence type="ECO:0000256" key="1">
    <source>
        <dbReference type="ARBA" id="ARBA00022491"/>
    </source>
</evidence>
<dbReference type="InterPro" id="IPR036271">
    <property type="entry name" value="Tet_transcr_reg_TetR-rel_C_sf"/>
</dbReference>
<feature type="domain" description="HTH tetR-type" evidence="7">
    <location>
        <begin position="24"/>
        <end position="84"/>
    </location>
</feature>
<keyword evidence="2" id="KW-0805">Transcription regulation</keyword>
<dbReference type="InterPro" id="IPR001647">
    <property type="entry name" value="HTH_TetR"/>
</dbReference>
<proteinExistence type="predicted"/>
<evidence type="ECO:0000313" key="8">
    <source>
        <dbReference type="EMBL" id="APU16262.1"/>
    </source>
</evidence>
<dbReference type="KEGG" id="acad:UA74_21185"/>
<keyword evidence="1" id="KW-0678">Repressor</keyword>
<dbReference type="PANTHER" id="PTHR30055">
    <property type="entry name" value="HTH-TYPE TRANSCRIPTIONAL REGULATOR RUTR"/>
    <property type="match status" value="1"/>
</dbReference>
<feature type="DNA-binding region" description="H-T-H motif" evidence="5">
    <location>
        <begin position="47"/>
        <end position="66"/>
    </location>
</feature>
<dbReference type="SUPFAM" id="SSF48498">
    <property type="entry name" value="Tetracyclin repressor-like, C-terminal domain"/>
    <property type="match status" value="1"/>
</dbReference>
<dbReference type="InterPro" id="IPR050109">
    <property type="entry name" value="HTH-type_TetR-like_transc_reg"/>
</dbReference>
<accession>A0AAC9LGD9</accession>
<dbReference type="EMBL" id="CP016076">
    <property type="protein sequence ID" value="APU16262.1"/>
    <property type="molecule type" value="Genomic_DNA"/>
</dbReference>
<dbReference type="PRINTS" id="PR00455">
    <property type="entry name" value="HTHTETR"/>
</dbReference>
<sequence length="281" mass="30628">MSSKRPGVAGQSGGPPRRRSDGSSRRREELLGIAARLFATQGYLATSVREIADEAGILSGSLYHHFDSKESLADELLRGLLAAQRGGYQQVLDVGGHPREVLAGLLRADVALLDTHLEAVAVFQAERRHLARVDRFAYLDRHRRWVQRQWTTLVGEGQQLGAFRKDLDGSVLYRLAHEAVWNAAHWFNPRGRTTAAELTEQYLNLLFDGLLTRDTAPADVDVADGLPTVRPRQPADEDARPAPSADDPSIEDAAGPVREAALPVVGDPRHAPGDGASEADE</sequence>
<name>A0AAC9LGD9_9PSEU</name>
<dbReference type="Gene3D" id="1.10.10.60">
    <property type="entry name" value="Homeodomain-like"/>
    <property type="match status" value="1"/>
</dbReference>
<dbReference type="PANTHER" id="PTHR30055:SF175">
    <property type="entry name" value="HTH-TYPE TRANSCRIPTIONAL REPRESSOR KSTR2"/>
    <property type="match status" value="1"/>
</dbReference>
<dbReference type="InterPro" id="IPR041490">
    <property type="entry name" value="KstR2_TetR_C"/>
</dbReference>
<dbReference type="SUPFAM" id="SSF46689">
    <property type="entry name" value="Homeodomain-like"/>
    <property type="match status" value="1"/>
</dbReference>
<evidence type="ECO:0000259" key="7">
    <source>
        <dbReference type="PROSITE" id="PS50977"/>
    </source>
</evidence>
<dbReference type="GO" id="GO:0000976">
    <property type="term" value="F:transcription cis-regulatory region binding"/>
    <property type="evidence" value="ECO:0007669"/>
    <property type="project" value="TreeGrafter"/>
</dbReference>
<dbReference type="Pfam" id="PF17932">
    <property type="entry name" value="TetR_C_24"/>
    <property type="match status" value="1"/>
</dbReference>
<evidence type="ECO:0000256" key="4">
    <source>
        <dbReference type="ARBA" id="ARBA00023163"/>
    </source>
</evidence>
<evidence type="ECO:0000313" key="9">
    <source>
        <dbReference type="Proteomes" id="UP000185511"/>
    </source>
</evidence>
<keyword evidence="9" id="KW-1185">Reference proteome</keyword>
<reference evidence="9" key="1">
    <citation type="submission" date="2016-06" db="EMBL/GenBank/DDBJ databases">
        <title>Complete genome sequence of Actinoalloteichus fjordicus DSM 46855 (=ADI127-17), type strain of the new species Actinoalloteichus fjordicus.</title>
        <authorList>
            <person name="Ruckert C."/>
            <person name="Nouioui I."/>
            <person name="Willmese J."/>
            <person name="van Wezel G."/>
            <person name="Klenk H.-P."/>
            <person name="Kalinowski J."/>
            <person name="Zotchev S.B."/>
        </authorList>
    </citation>
    <scope>NUCLEOTIDE SEQUENCE [LARGE SCALE GENOMIC DNA]</scope>
    <source>
        <strain evidence="9">ADI127-7</strain>
    </source>
</reference>